<protein>
    <submittedName>
        <fullName evidence="1">Uncharacterized protein</fullName>
    </submittedName>
</protein>
<comment type="caution">
    <text evidence="1">The sequence shown here is derived from an EMBL/GenBank/DDBJ whole genome shotgun (WGS) entry which is preliminary data.</text>
</comment>
<dbReference type="InterPro" id="IPR027417">
    <property type="entry name" value="P-loop_NTPase"/>
</dbReference>
<dbReference type="EMBL" id="JAGHQL010000005">
    <property type="protein sequence ID" value="KAH0545443.1"/>
    <property type="molecule type" value="Genomic_DNA"/>
</dbReference>
<sequence length="535" mass="60294">MAQQEPHIGNNASTTDPYKCTACHADGIDTSCQTLCNVCRLSLCDKCWDNCLPHRINPPSPGIPHEKTNIGIANKIRDILQPKRSDAEEEELHRTDECTTWFGVDKDENDGPVFQDYGLYAEIMAEFVPEKRRDLHPGLISFVGQTGAGKSTIVRLLVELRNSGNQEYPTPVVGSVRGANRPTSGDVHLYIDPQSFKTQTPMLYADCEGLGGGDIQPISLRVRDQSKDPTGVSLYSRCRSKYKKFNKRKITWMDSETPPGREFAVGDLYPRFLYTFSDVIVFVQENTRREIKNRADLQPPRTTDSVIEMLLKWANSALETSSNQPVLPHAIITLNKSSENGCDAGWWDTNNATKWLFNPLEGQFYSNPKFSRYLRFWTERGKKIDSIHDLLLCYYASIRVVRIPALVDGIGRPNLLKAQVDGLYMEISSANRESRHNKRSLRMLLSADQLHSYLQYAFDHFSSNKDTPFDFVQASFANNPIPQDFGGNILKLAINIRDVRPGEPDGPGIFMRDLSPIVASCIMLDSARHKTLGEP</sequence>
<reference evidence="1" key="1">
    <citation type="submission" date="2021-03" db="EMBL/GenBank/DDBJ databases">
        <title>Comparative genomics and phylogenomic investigation of the class Geoglossomycetes provide insights into ecological specialization and systematics.</title>
        <authorList>
            <person name="Melie T."/>
            <person name="Pirro S."/>
            <person name="Miller A.N."/>
            <person name="Quandt A."/>
        </authorList>
    </citation>
    <scope>NUCLEOTIDE SEQUENCE</scope>
    <source>
        <strain evidence="1">GBOQ0MN5Z8</strain>
    </source>
</reference>
<keyword evidence="2" id="KW-1185">Reference proteome</keyword>
<gene>
    <name evidence="1" type="ORF">FGG08_000444</name>
</gene>
<dbReference type="OrthoDB" id="194358at2759"/>
<evidence type="ECO:0000313" key="1">
    <source>
        <dbReference type="EMBL" id="KAH0545443.1"/>
    </source>
</evidence>
<accession>A0A9P8L180</accession>
<organism evidence="1 2">
    <name type="scientific">Glutinoglossum americanum</name>
    <dbReference type="NCBI Taxonomy" id="1670608"/>
    <lineage>
        <taxon>Eukaryota</taxon>
        <taxon>Fungi</taxon>
        <taxon>Dikarya</taxon>
        <taxon>Ascomycota</taxon>
        <taxon>Pezizomycotina</taxon>
        <taxon>Geoglossomycetes</taxon>
        <taxon>Geoglossales</taxon>
        <taxon>Geoglossaceae</taxon>
        <taxon>Glutinoglossum</taxon>
    </lineage>
</organism>
<evidence type="ECO:0000313" key="2">
    <source>
        <dbReference type="Proteomes" id="UP000698800"/>
    </source>
</evidence>
<dbReference type="AlphaFoldDB" id="A0A9P8L180"/>
<dbReference type="SUPFAM" id="SSF52540">
    <property type="entry name" value="P-loop containing nucleoside triphosphate hydrolases"/>
    <property type="match status" value="1"/>
</dbReference>
<proteinExistence type="predicted"/>
<dbReference type="Proteomes" id="UP000698800">
    <property type="component" value="Unassembled WGS sequence"/>
</dbReference>
<name>A0A9P8L180_9PEZI</name>